<proteinExistence type="predicted"/>
<name>A0AAE0YX69_9GAST</name>
<accession>A0AAE0YX69</accession>
<keyword evidence="2" id="KW-1185">Reference proteome</keyword>
<dbReference type="AlphaFoldDB" id="A0AAE0YX69"/>
<evidence type="ECO:0000313" key="2">
    <source>
        <dbReference type="Proteomes" id="UP001283361"/>
    </source>
</evidence>
<organism evidence="1 2">
    <name type="scientific">Elysia crispata</name>
    <name type="common">lettuce slug</name>
    <dbReference type="NCBI Taxonomy" id="231223"/>
    <lineage>
        <taxon>Eukaryota</taxon>
        <taxon>Metazoa</taxon>
        <taxon>Spiralia</taxon>
        <taxon>Lophotrochozoa</taxon>
        <taxon>Mollusca</taxon>
        <taxon>Gastropoda</taxon>
        <taxon>Heterobranchia</taxon>
        <taxon>Euthyneura</taxon>
        <taxon>Panpulmonata</taxon>
        <taxon>Sacoglossa</taxon>
        <taxon>Placobranchoidea</taxon>
        <taxon>Plakobranchidae</taxon>
        <taxon>Elysia</taxon>
    </lineage>
</organism>
<dbReference type="Proteomes" id="UP001283361">
    <property type="component" value="Unassembled WGS sequence"/>
</dbReference>
<reference evidence="1" key="1">
    <citation type="journal article" date="2023" name="G3 (Bethesda)">
        <title>A reference genome for the long-term kleptoplast-retaining sea slug Elysia crispata morphotype clarki.</title>
        <authorList>
            <person name="Eastman K.E."/>
            <person name="Pendleton A.L."/>
            <person name="Shaikh M.A."/>
            <person name="Suttiyut T."/>
            <person name="Ogas R."/>
            <person name="Tomko P."/>
            <person name="Gavelis G."/>
            <person name="Widhalm J.R."/>
            <person name="Wisecaver J.H."/>
        </authorList>
    </citation>
    <scope>NUCLEOTIDE SEQUENCE</scope>
    <source>
        <strain evidence="1">ECLA1</strain>
    </source>
</reference>
<gene>
    <name evidence="1" type="ORF">RRG08_036269</name>
</gene>
<protein>
    <submittedName>
        <fullName evidence="1">Uncharacterized protein</fullName>
    </submittedName>
</protein>
<evidence type="ECO:0000313" key="1">
    <source>
        <dbReference type="EMBL" id="KAK3758829.1"/>
    </source>
</evidence>
<sequence length="68" mass="7484">MMLRVEPRVGGAVRRSTLRFLELPDLSPGDLSEYYGFCDSSCPFLRCGIRCPANDPFIGSAPASIVQF</sequence>
<comment type="caution">
    <text evidence="1">The sequence shown here is derived from an EMBL/GenBank/DDBJ whole genome shotgun (WGS) entry which is preliminary data.</text>
</comment>
<dbReference type="EMBL" id="JAWDGP010005207">
    <property type="protein sequence ID" value="KAK3758829.1"/>
    <property type="molecule type" value="Genomic_DNA"/>
</dbReference>